<dbReference type="Pfam" id="PF00106">
    <property type="entry name" value="adh_short"/>
    <property type="match status" value="1"/>
</dbReference>
<accession>A0A072P7Z9</accession>
<dbReference type="GO" id="GO:0016491">
    <property type="term" value="F:oxidoreductase activity"/>
    <property type="evidence" value="ECO:0007669"/>
    <property type="project" value="UniProtKB-KW"/>
</dbReference>
<proteinExistence type="inferred from homology"/>
<evidence type="ECO:0000313" key="4">
    <source>
        <dbReference type="Proteomes" id="UP000027920"/>
    </source>
</evidence>
<gene>
    <name evidence="3" type="ORF">A1O9_07810</name>
</gene>
<dbReference type="RefSeq" id="XP_013258819.1">
    <property type="nucleotide sequence ID" value="XM_013403365.1"/>
</dbReference>
<name>A0A072P7Z9_9EURO</name>
<reference evidence="3 4" key="1">
    <citation type="submission" date="2013-03" db="EMBL/GenBank/DDBJ databases">
        <title>The Genome Sequence of Exophiala aquamarina CBS 119918.</title>
        <authorList>
            <consortium name="The Broad Institute Genomics Platform"/>
            <person name="Cuomo C."/>
            <person name="de Hoog S."/>
            <person name="Gorbushina A."/>
            <person name="Walker B."/>
            <person name="Young S.K."/>
            <person name="Zeng Q."/>
            <person name="Gargeya S."/>
            <person name="Fitzgerald M."/>
            <person name="Haas B."/>
            <person name="Abouelleil A."/>
            <person name="Allen A.W."/>
            <person name="Alvarado L."/>
            <person name="Arachchi H.M."/>
            <person name="Berlin A.M."/>
            <person name="Chapman S.B."/>
            <person name="Gainer-Dewar J."/>
            <person name="Goldberg J."/>
            <person name="Griggs A."/>
            <person name="Gujja S."/>
            <person name="Hansen M."/>
            <person name="Howarth C."/>
            <person name="Imamovic A."/>
            <person name="Ireland A."/>
            <person name="Larimer J."/>
            <person name="McCowan C."/>
            <person name="Murphy C."/>
            <person name="Pearson M."/>
            <person name="Poon T.W."/>
            <person name="Priest M."/>
            <person name="Roberts A."/>
            <person name="Saif S."/>
            <person name="Shea T."/>
            <person name="Sisk P."/>
            <person name="Sykes S."/>
            <person name="Wortman J."/>
            <person name="Nusbaum C."/>
            <person name="Birren B."/>
        </authorList>
    </citation>
    <scope>NUCLEOTIDE SEQUENCE [LARGE SCALE GENOMIC DNA]</scope>
    <source>
        <strain evidence="3 4">CBS 119918</strain>
    </source>
</reference>
<dbReference type="STRING" id="1182545.A0A072P7Z9"/>
<dbReference type="GeneID" id="25282723"/>
<dbReference type="PRINTS" id="PR00081">
    <property type="entry name" value="GDHRDH"/>
</dbReference>
<evidence type="ECO:0008006" key="5">
    <source>
        <dbReference type="Google" id="ProtNLM"/>
    </source>
</evidence>
<evidence type="ECO:0000256" key="2">
    <source>
        <dbReference type="ARBA" id="ARBA00023002"/>
    </source>
</evidence>
<sequence length="314" mass="34268">MLGVRCTSIIPHKPVLTETNIGDQSGKTFIVTGGTGGIGKGLVQILYQKNARIYVAARSSNKTQALVEELESAFPKSKGALIFLKLELDDLATIKASAEEFIAKESRLDVLWNNAGVMIPPEGSKTKQGYELQLGINNLGHFLFTHFLTPLLEKTAQTSAPNSVRVIWVSSSAADAAPRPAVDFSNMDYHRKEGTWTLYMRSKAGSVIHSVEFARRTAGSGILSIALNPGNFVTDLQQNMPAVQLAMFRLLAHDPKKGAYTELFAGLSPAITSAVNGGWISPFGKIEAVRGDMKDKELGRKYWEWSEAQVKPFL</sequence>
<evidence type="ECO:0000313" key="3">
    <source>
        <dbReference type="EMBL" id="KEF56229.1"/>
    </source>
</evidence>
<dbReference type="InterPro" id="IPR002347">
    <property type="entry name" value="SDR_fam"/>
</dbReference>
<dbReference type="VEuPathDB" id="FungiDB:A1O9_07810"/>
<dbReference type="PANTHER" id="PTHR43157:SF31">
    <property type="entry name" value="PHOSPHATIDYLINOSITOL-GLYCAN BIOSYNTHESIS CLASS F PROTEIN"/>
    <property type="match status" value="1"/>
</dbReference>
<dbReference type="AlphaFoldDB" id="A0A072P7Z9"/>
<evidence type="ECO:0000256" key="1">
    <source>
        <dbReference type="ARBA" id="ARBA00006484"/>
    </source>
</evidence>
<comment type="caution">
    <text evidence="3">The sequence shown here is derived from an EMBL/GenBank/DDBJ whole genome shotgun (WGS) entry which is preliminary data.</text>
</comment>
<dbReference type="EMBL" id="AMGV01000006">
    <property type="protein sequence ID" value="KEF56229.1"/>
    <property type="molecule type" value="Genomic_DNA"/>
</dbReference>
<dbReference type="Gene3D" id="3.40.50.720">
    <property type="entry name" value="NAD(P)-binding Rossmann-like Domain"/>
    <property type="match status" value="1"/>
</dbReference>
<dbReference type="OrthoDB" id="191139at2759"/>
<keyword evidence="4" id="KW-1185">Reference proteome</keyword>
<organism evidence="3 4">
    <name type="scientific">Exophiala aquamarina CBS 119918</name>
    <dbReference type="NCBI Taxonomy" id="1182545"/>
    <lineage>
        <taxon>Eukaryota</taxon>
        <taxon>Fungi</taxon>
        <taxon>Dikarya</taxon>
        <taxon>Ascomycota</taxon>
        <taxon>Pezizomycotina</taxon>
        <taxon>Eurotiomycetes</taxon>
        <taxon>Chaetothyriomycetidae</taxon>
        <taxon>Chaetothyriales</taxon>
        <taxon>Herpotrichiellaceae</taxon>
        <taxon>Exophiala</taxon>
    </lineage>
</organism>
<dbReference type="PANTHER" id="PTHR43157">
    <property type="entry name" value="PHOSPHATIDYLINOSITOL-GLYCAN BIOSYNTHESIS CLASS F PROTEIN-RELATED"/>
    <property type="match status" value="1"/>
</dbReference>
<dbReference type="Proteomes" id="UP000027920">
    <property type="component" value="Unassembled WGS sequence"/>
</dbReference>
<protein>
    <recommendedName>
        <fullName evidence="5">Oxidoreductase</fullName>
    </recommendedName>
</protein>
<dbReference type="InterPro" id="IPR036291">
    <property type="entry name" value="NAD(P)-bd_dom_sf"/>
</dbReference>
<dbReference type="HOGENOM" id="CLU_010194_44_6_1"/>
<dbReference type="SUPFAM" id="SSF51735">
    <property type="entry name" value="NAD(P)-binding Rossmann-fold domains"/>
    <property type="match status" value="1"/>
</dbReference>
<keyword evidence="2" id="KW-0560">Oxidoreductase</keyword>
<comment type="similarity">
    <text evidence="1">Belongs to the short-chain dehydrogenases/reductases (SDR) family.</text>
</comment>